<evidence type="ECO:0000313" key="3">
    <source>
        <dbReference type="EMBL" id="HEW53069.1"/>
    </source>
</evidence>
<dbReference type="InterPro" id="IPR037232">
    <property type="entry name" value="NADH_quin_OxRdtase_su_C/D-like"/>
</dbReference>
<dbReference type="GO" id="GO:0008137">
    <property type="term" value="F:NADH dehydrogenase (ubiquinone) activity"/>
    <property type="evidence" value="ECO:0007669"/>
    <property type="project" value="InterPro"/>
</dbReference>
<organism evidence="3">
    <name type="scientific">Ignisphaera aggregans</name>
    <dbReference type="NCBI Taxonomy" id="334771"/>
    <lineage>
        <taxon>Archaea</taxon>
        <taxon>Thermoproteota</taxon>
        <taxon>Thermoprotei</taxon>
        <taxon>Desulfurococcales</taxon>
        <taxon>Desulfurococcaceae</taxon>
        <taxon>Ignisphaera</taxon>
    </lineage>
</organism>
<comment type="similarity">
    <text evidence="1">Belongs to the complex I 30 kDa subunit family.</text>
</comment>
<dbReference type="PANTHER" id="PTHR10884:SF14">
    <property type="entry name" value="NADH DEHYDROGENASE [UBIQUINONE] IRON-SULFUR PROTEIN 3, MITOCHONDRIAL"/>
    <property type="match status" value="1"/>
</dbReference>
<dbReference type="SUPFAM" id="SSF143243">
    <property type="entry name" value="Nqo5-like"/>
    <property type="match status" value="1"/>
</dbReference>
<accession>A0A7C2VHL0</accession>
<evidence type="ECO:0000256" key="1">
    <source>
        <dbReference type="ARBA" id="ARBA00007569"/>
    </source>
</evidence>
<dbReference type="Gene3D" id="3.30.460.80">
    <property type="entry name" value="NADH:ubiquinone oxidoreductase, 30kDa subunit"/>
    <property type="match status" value="1"/>
</dbReference>
<reference evidence="3" key="1">
    <citation type="journal article" date="2020" name="mSystems">
        <title>Genome- and Community-Level Interaction Insights into Carbon Utilization and Element Cycling Functions of Hydrothermarchaeota in Hydrothermal Sediment.</title>
        <authorList>
            <person name="Zhou Z."/>
            <person name="Liu Y."/>
            <person name="Xu W."/>
            <person name="Pan J."/>
            <person name="Luo Z.H."/>
            <person name="Li M."/>
        </authorList>
    </citation>
    <scope>NUCLEOTIDE SEQUENCE [LARGE SCALE GENOMIC DNA]</scope>
    <source>
        <strain evidence="3">SpSt-16</strain>
    </source>
</reference>
<dbReference type="EMBL" id="DSGT01000008">
    <property type="protein sequence ID" value="HEW53069.1"/>
    <property type="molecule type" value="Genomic_DNA"/>
</dbReference>
<sequence length="149" mass="16641">MDVSEKLRVLEGFSTGKTVLKPNRDVYIVESGKIRDVFKALIDSLGVEGFYLSTIVGTDLKEEDRIRIDYHVVVLPQERNIVIRTSIPRSSPEIDSIVDIVPAALSGECETHDLLGVVFRGNNFLRRSFFVSAELTEKGVYPLKKDSGV</sequence>
<proteinExistence type="inferred from homology"/>
<evidence type="ECO:0000259" key="2">
    <source>
        <dbReference type="Pfam" id="PF00329"/>
    </source>
</evidence>
<dbReference type="AlphaFoldDB" id="A0A7C2VHL0"/>
<dbReference type="PANTHER" id="PTHR10884">
    <property type="entry name" value="NADH DEHYDROGENASE UBIQUINONE IRON-SULFUR PROTEIN 3"/>
    <property type="match status" value="1"/>
</dbReference>
<gene>
    <name evidence="3" type="ORF">ENO77_02720</name>
</gene>
<protein>
    <submittedName>
        <fullName evidence="3">NADH-quinone oxidoreductase subunit C</fullName>
    </submittedName>
</protein>
<dbReference type="InterPro" id="IPR001268">
    <property type="entry name" value="NADH_UbQ_OxRdtase_30kDa_su"/>
</dbReference>
<feature type="domain" description="NADH:ubiquinone oxidoreductase 30kDa subunit" evidence="2">
    <location>
        <begin position="29"/>
        <end position="146"/>
    </location>
</feature>
<dbReference type="Pfam" id="PF00329">
    <property type="entry name" value="Complex1_30kDa"/>
    <property type="match status" value="1"/>
</dbReference>
<comment type="caution">
    <text evidence="3">The sequence shown here is derived from an EMBL/GenBank/DDBJ whole genome shotgun (WGS) entry which is preliminary data.</text>
</comment>
<name>A0A7C2VHL0_9CREN</name>